<keyword evidence="2" id="KW-1185">Reference proteome</keyword>
<evidence type="ECO:0000313" key="2">
    <source>
        <dbReference type="Proteomes" id="UP000193144"/>
    </source>
</evidence>
<proteinExistence type="predicted"/>
<name>A0A1Y2A2F1_9PLEO</name>
<comment type="caution">
    <text evidence="1">The sequence shown here is derived from an EMBL/GenBank/DDBJ whole genome shotgun (WGS) entry which is preliminary data.</text>
</comment>
<dbReference type="EMBL" id="MCFA01000017">
    <property type="protein sequence ID" value="ORY16634.1"/>
    <property type="molecule type" value="Genomic_DNA"/>
</dbReference>
<sequence length="190" mass="21708">MTEDACFWALGTQLNVGIIREWHFGTNSSQLLPQSQIMARISSKLSLFERGAYIGGTSWPKDPGPGPWFTFMPFRFATAWAGRPRQSFAPRPEERIKFSRLAIVLAFSTPKAMRPRQRSHKISTLPETWDGVAILGCFSHEELAELQLDDQQTEPFLPPITHYVCLNIKPEIQGRPHHKNRGFFGYYEVS</sequence>
<protein>
    <submittedName>
        <fullName evidence="1">Uncharacterized protein</fullName>
    </submittedName>
</protein>
<dbReference type="Proteomes" id="UP000193144">
    <property type="component" value="Unassembled WGS sequence"/>
</dbReference>
<accession>A0A1Y2A2F1</accession>
<dbReference type="AlphaFoldDB" id="A0A1Y2A2F1"/>
<evidence type="ECO:0000313" key="1">
    <source>
        <dbReference type="EMBL" id="ORY16634.1"/>
    </source>
</evidence>
<reference evidence="1 2" key="1">
    <citation type="submission" date="2016-07" db="EMBL/GenBank/DDBJ databases">
        <title>Pervasive Adenine N6-methylation of Active Genes in Fungi.</title>
        <authorList>
            <consortium name="DOE Joint Genome Institute"/>
            <person name="Mondo S.J."/>
            <person name="Dannebaum R.O."/>
            <person name="Kuo R.C."/>
            <person name="Labutti K."/>
            <person name="Haridas S."/>
            <person name="Kuo A."/>
            <person name="Salamov A."/>
            <person name="Ahrendt S.R."/>
            <person name="Lipzen A."/>
            <person name="Sullivan W."/>
            <person name="Andreopoulos W.B."/>
            <person name="Clum A."/>
            <person name="Lindquist E."/>
            <person name="Daum C."/>
            <person name="Ramamoorthy G.K."/>
            <person name="Gryganskyi A."/>
            <person name="Culley D."/>
            <person name="Magnuson J.K."/>
            <person name="James T.Y."/>
            <person name="O'Malley M.A."/>
            <person name="Stajich J.E."/>
            <person name="Spatafora J.W."/>
            <person name="Visel A."/>
            <person name="Grigoriev I.V."/>
        </authorList>
    </citation>
    <scope>NUCLEOTIDE SEQUENCE [LARGE SCALE GENOMIC DNA]</scope>
    <source>
        <strain evidence="1 2">CBS 115471</strain>
    </source>
</reference>
<organism evidence="1 2">
    <name type="scientific">Clohesyomyces aquaticus</name>
    <dbReference type="NCBI Taxonomy" id="1231657"/>
    <lineage>
        <taxon>Eukaryota</taxon>
        <taxon>Fungi</taxon>
        <taxon>Dikarya</taxon>
        <taxon>Ascomycota</taxon>
        <taxon>Pezizomycotina</taxon>
        <taxon>Dothideomycetes</taxon>
        <taxon>Pleosporomycetidae</taxon>
        <taxon>Pleosporales</taxon>
        <taxon>Lindgomycetaceae</taxon>
        <taxon>Clohesyomyces</taxon>
    </lineage>
</organism>
<gene>
    <name evidence="1" type="ORF">BCR34DRAFT_97285</name>
</gene>